<dbReference type="Pfam" id="PF16344">
    <property type="entry name" value="FecR_C"/>
    <property type="match status" value="1"/>
</dbReference>
<keyword evidence="1" id="KW-0812">Transmembrane</keyword>
<dbReference type="Gene3D" id="2.60.120.1440">
    <property type="match status" value="1"/>
</dbReference>
<evidence type="ECO:0000259" key="2">
    <source>
        <dbReference type="Pfam" id="PF04773"/>
    </source>
</evidence>
<accession>A0A1M7DM91</accession>
<dbReference type="PANTHER" id="PTHR30273">
    <property type="entry name" value="PERIPLASMIC SIGNAL SENSOR AND SIGMA FACTOR ACTIVATOR FECR-RELATED"/>
    <property type="match status" value="1"/>
</dbReference>
<dbReference type="OrthoDB" id="649666at2"/>
<dbReference type="Pfam" id="PF04773">
    <property type="entry name" value="FecR"/>
    <property type="match status" value="1"/>
</dbReference>
<keyword evidence="5" id="KW-1185">Reference proteome</keyword>
<feature type="domain" description="Protein FecR C-terminal" evidence="3">
    <location>
        <begin position="327"/>
        <end position="390"/>
    </location>
</feature>
<feature type="transmembrane region" description="Helical" evidence="1">
    <location>
        <begin position="95"/>
        <end position="115"/>
    </location>
</feature>
<dbReference type="InterPro" id="IPR012373">
    <property type="entry name" value="Ferrdict_sens_TM"/>
</dbReference>
<dbReference type="PANTHER" id="PTHR30273:SF2">
    <property type="entry name" value="PROTEIN FECR"/>
    <property type="match status" value="1"/>
</dbReference>
<evidence type="ECO:0000313" key="5">
    <source>
        <dbReference type="Proteomes" id="UP000184364"/>
    </source>
</evidence>
<dbReference type="RefSeq" id="WP_139262717.1">
    <property type="nucleotide sequence ID" value="NZ_FRAV01000025.1"/>
</dbReference>
<dbReference type="InterPro" id="IPR032508">
    <property type="entry name" value="FecR_C"/>
</dbReference>
<dbReference type="STRING" id="1302687.SAMN05444267_102541"/>
<dbReference type="AlphaFoldDB" id="A0A1M7DM91"/>
<keyword evidence="1" id="KW-0472">Membrane</keyword>
<gene>
    <name evidence="4" type="ORF">SAMN05444267_102541</name>
</gene>
<dbReference type="EMBL" id="FRAV01000025">
    <property type="protein sequence ID" value="SHL80575.1"/>
    <property type="molecule type" value="Genomic_DNA"/>
</dbReference>
<evidence type="ECO:0000259" key="3">
    <source>
        <dbReference type="Pfam" id="PF16344"/>
    </source>
</evidence>
<dbReference type="GO" id="GO:0016989">
    <property type="term" value="F:sigma factor antagonist activity"/>
    <property type="evidence" value="ECO:0007669"/>
    <property type="project" value="TreeGrafter"/>
</dbReference>
<dbReference type="InterPro" id="IPR006860">
    <property type="entry name" value="FecR"/>
</dbReference>
<organism evidence="4 5">
    <name type="scientific">Chryseobacterium polytrichastri</name>
    <dbReference type="NCBI Taxonomy" id="1302687"/>
    <lineage>
        <taxon>Bacteria</taxon>
        <taxon>Pseudomonadati</taxon>
        <taxon>Bacteroidota</taxon>
        <taxon>Flavobacteriia</taxon>
        <taxon>Flavobacteriales</taxon>
        <taxon>Weeksellaceae</taxon>
        <taxon>Chryseobacterium group</taxon>
        <taxon>Chryseobacterium</taxon>
    </lineage>
</organism>
<keyword evidence="1" id="KW-1133">Transmembrane helix</keyword>
<sequence length="399" mass="44811">MENQDHLQQLLEKYKDHRCSPEEVKHLLKYFHKESEEQDQLMELVLAHLEEMPSPEELDNRNFDSVLDRAYLTIQHEIEQSDARSKAGRLLWKKVLAAATIIITSTIGISTFYYINKNKTHSNHPLYAQDILPGGHKATLTLADGKTLSLSDTHSGIIISDTSISYSDGTRIFNTKNSGLISISTPRGGEYGVVLSDGSKVWLNAATTLQYSADLMVRGKRKVMLVDGEAYFEVAKDKKHPFVVSTRTQEVEVLGTHFNINSYADQGRTVTTLEEGSVKVSSLHQKTSDPEQEVLLKPCQQSFSAGGKLSVHEADLSTALAWRNGLMKFKDRDLKSVLREASRWYDIEVEYHGGPTAELFTGGISRTESLEGLLEVLRLSGIRFKVIEDDHHRKLIVNP</sequence>
<name>A0A1M7DM91_9FLAO</name>
<dbReference type="Gene3D" id="3.55.50.30">
    <property type="match status" value="1"/>
</dbReference>
<reference evidence="5" key="1">
    <citation type="submission" date="2016-11" db="EMBL/GenBank/DDBJ databases">
        <authorList>
            <person name="Varghese N."/>
            <person name="Submissions S."/>
        </authorList>
    </citation>
    <scope>NUCLEOTIDE SEQUENCE [LARGE SCALE GENOMIC DNA]</scope>
    <source>
        <strain evidence="5">DSM 26899</strain>
    </source>
</reference>
<evidence type="ECO:0000313" key="4">
    <source>
        <dbReference type="EMBL" id="SHL80575.1"/>
    </source>
</evidence>
<evidence type="ECO:0000256" key="1">
    <source>
        <dbReference type="SAM" id="Phobius"/>
    </source>
</evidence>
<protein>
    <submittedName>
        <fullName evidence="4">FecR family protein</fullName>
    </submittedName>
</protein>
<feature type="domain" description="FecR protein" evidence="2">
    <location>
        <begin position="183"/>
        <end position="279"/>
    </location>
</feature>
<proteinExistence type="predicted"/>
<dbReference type="Proteomes" id="UP000184364">
    <property type="component" value="Unassembled WGS sequence"/>
</dbReference>